<dbReference type="PATRIC" id="fig|496833.3.peg.693"/>
<dbReference type="KEGG" id="mfp:MBIO_0268"/>
<evidence type="ECO:0008006" key="3">
    <source>
        <dbReference type="Google" id="ProtNLM"/>
    </source>
</evidence>
<accession>C4XEG1</accession>
<evidence type="ECO:0000313" key="2">
    <source>
        <dbReference type="Proteomes" id="UP000006810"/>
    </source>
</evidence>
<sequence length="177" mass="21186">MQSNCKKEQILLIMKELIIYLSWKYEGNIWKIYEFLKTYKTVAQAKIDEVLNELKQKGIKYITAFDDNFPEILKNYRYSPYVLFYKGNIKILKLLETQNKNEVFIEWDFENKKILFTSLNSKGKSKIIYILDCGFNHLNKKINYKKELYITQFPFQTLPSKINQESSEKLLNCLFTA</sequence>
<dbReference type="Gene3D" id="3.40.50.450">
    <property type="match status" value="1"/>
</dbReference>
<evidence type="ECO:0000313" key="1">
    <source>
        <dbReference type="EMBL" id="BAH69533.1"/>
    </source>
</evidence>
<dbReference type="HOGENOM" id="CLU_1516264_0_0_14"/>
<name>C4XEG1_MYCFP</name>
<keyword evidence="2" id="KW-1185">Reference proteome</keyword>
<dbReference type="Proteomes" id="UP000006810">
    <property type="component" value="Chromosome"/>
</dbReference>
<proteinExistence type="predicted"/>
<organism evidence="1 2">
    <name type="scientific">Mycoplasmopsis fermentans (strain ATCC 19989 / NBRC 14854 / NCTC 10117 / PG18)</name>
    <name type="common">Mycoplasma fermentans</name>
    <dbReference type="NCBI Taxonomy" id="496833"/>
    <lineage>
        <taxon>Bacteria</taxon>
        <taxon>Bacillati</taxon>
        <taxon>Mycoplasmatota</taxon>
        <taxon>Mycoplasmoidales</taxon>
        <taxon>Metamycoplasmataceae</taxon>
        <taxon>Mycoplasmopsis</taxon>
    </lineage>
</organism>
<reference evidence="1 2" key="1">
    <citation type="journal article" date="2009" name="Curr. Microbiol.">
        <title>Molecular cloning and expression of a novel cholinephosphotransferase involved in glycoglycerophospholipid biosynthesis of Mycoplasma fermentans.</title>
        <authorList>
            <person name="Ishida N."/>
            <person name="Irikura D."/>
            <person name="Matsuda K."/>
            <person name="Sato S."/>
            <person name="Asano K."/>
        </authorList>
    </citation>
    <scope>NUCLEOTIDE SEQUENCE [LARGE SCALE GENOMIC DNA]</scope>
    <source>
        <strain evidence="2">ATCC 19989 / NBRC 14854 / NCTC 10117 / PG18</strain>
    </source>
</reference>
<dbReference type="EMBL" id="AP009608">
    <property type="protein sequence ID" value="BAH69533.1"/>
    <property type="molecule type" value="Genomic_DNA"/>
</dbReference>
<protein>
    <recommendedName>
        <fullName evidence="3">DNA processing protein</fullName>
    </recommendedName>
</protein>
<gene>
    <name evidence="1" type="ordered locus">MBIO_0268</name>
</gene>
<dbReference type="AlphaFoldDB" id="C4XEG1"/>